<dbReference type="GeneID" id="8770694"/>
<keyword evidence="1 5" id="KW-0436">Ligase</keyword>
<dbReference type="GO" id="GO:0004326">
    <property type="term" value="F:tetrahydrofolylpolyglutamate synthase activity"/>
    <property type="evidence" value="ECO:0007669"/>
    <property type="project" value="InterPro"/>
</dbReference>
<name>D3E2Y2_METRM</name>
<dbReference type="PROSITE" id="PS01011">
    <property type="entry name" value="FOLYLPOLYGLU_SYNT_1"/>
    <property type="match status" value="1"/>
</dbReference>
<dbReference type="AlphaFoldDB" id="D3E2Y2"/>
<evidence type="ECO:0000313" key="6">
    <source>
        <dbReference type="Proteomes" id="UP000008680"/>
    </source>
</evidence>
<dbReference type="RefSeq" id="WP_012955843.1">
    <property type="nucleotide sequence ID" value="NC_013790.1"/>
</dbReference>
<dbReference type="InterPro" id="IPR036565">
    <property type="entry name" value="Mur-like_cat_sf"/>
</dbReference>
<sequence length="539" mass="60557">MSKTYFLNELADSISSQKTFSIAQLADAIGGKIYGADDYKSPNGFTGIFETLNEAVEGDIVIRHWINGKGVEIANDKNVACIITLTPKEDALEMASKLAFPVIVVDRIEFANAFALKWTIDNLSPNTQRVVISGTNGKSTSSHLIYHILNHCGYNVFTNTDAKSEFNTLIDPMVAKLISEQVISKQDFDVRKLDSVADLKNLDSEGKPINKGAFDYIVVEVSEVQGWGSDLMKDHAQIMSSAINPDVGVVTNVAMDHIGLVNNIEEVFHETSGLVKAINKGGVVLNYDDENVLAMKDLANDGVDIFFTSMEKDSILNNDYDNDKKVYFDRKSNAIVYDNKNILRYDELPFTGEHFIRNILSAISACISLEIPIEDICEGVKTYNPLSRRFTRLYDEPIVIDDFAHNPDGIKNTVRAAYDLAEQFDKGDLYIACAIRGSRGETLNGLNSEALALVIKELRHRNDDDIEKDENVKKREIYLILSSSCDLVDHLNYVEDFERGYISFSNLDKEHIKYIHFNKLYGALGYIMKKCIWKMMLYC</sequence>
<dbReference type="Gene3D" id="3.40.1190.10">
    <property type="entry name" value="Mur-like, catalytic domain"/>
    <property type="match status" value="1"/>
</dbReference>
<keyword evidence="3" id="KW-0067">ATP-binding</keyword>
<dbReference type="Proteomes" id="UP000008680">
    <property type="component" value="Chromosome"/>
</dbReference>
<dbReference type="SMR" id="D3E2Y2"/>
<gene>
    <name evidence="5" type="ordered locus">mru_1042</name>
</gene>
<dbReference type="PANTHER" id="PTHR23135:SF18">
    <property type="entry name" value="CYANOPHYCIN SYNTHETASE"/>
    <property type="match status" value="1"/>
</dbReference>
<dbReference type="STRING" id="634498.mru_1042"/>
<evidence type="ECO:0000256" key="1">
    <source>
        <dbReference type="ARBA" id="ARBA00022598"/>
    </source>
</evidence>
<dbReference type="EMBL" id="CP001719">
    <property type="protein sequence ID" value="ADC46893.1"/>
    <property type="molecule type" value="Genomic_DNA"/>
</dbReference>
<dbReference type="InterPro" id="IPR013221">
    <property type="entry name" value="Mur_ligase_cen"/>
</dbReference>
<evidence type="ECO:0000313" key="5">
    <source>
        <dbReference type="EMBL" id="ADC46893.1"/>
    </source>
</evidence>
<dbReference type="InterPro" id="IPR018109">
    <property type="entry name" value="Folylpolyglutamate_synth_CS"/>
</dbReference>
<feature type="domain" description="Mur ligase central" evidence="4">
    <location>
        <begin position="132"/>
        <end position="365"/>
    </location>
</feature>
<dbReference type="KEGG" id="mru:mru_1042"/>
<organism evidence="5 6">
    <name type="scientific">Methanobrevibacter ruminantium (strain ATCC 35063 / DSM 1093 / JCM 13430 / OCM 146 / M1)</name>
    <name type="common">Methanobacterium ruminantium</name>
    <dbReference type="NCBI Taxonomy" id="634498"/>
    <lineage>
        <taxon>Archaea</taxon>
        <taxon>Methanobacteriati</taxon>
        <taxon>Methanobacteriota</taxon>
        <taxon>Methanomada group</taxon>
        <taxon>Methanobacteria</taxon>
        <taxon>Methanobacteriales</taxon>
        <taxon>Methanobacteriaceae</taxon>
        <taxon>Methanobrevibacter</taxon>
    </lineage>
</organism>
<dbReference type="HOGENOM" id="CLU_022291_4_2_2"/>
<dbReference type="SUPFAM" id="SSF53623">
    <property type="entry name" value="MurD-like peptide ligases, catalytic domain"/>
    <property type="match status" value="1"/>
</dbReference>
<dbReference type="InterPro" id="IPR036615">
    <property type="entry name" value="Mur_ligase_C_dom_sf"/>
</dbReference>
<evidence type="ECO:0000256" key="2">
    <source>
        <dbReference type="ARBA" id="ARBA00022741"/>
    </source>
</evidence>
<dbReference type="eggNOG" id="arCOG02820">
    <property type="taxonomic scope" value="Archaea"/>
</dbReference>
<keyword evidence="6" id="KW-1185">Reference proteome</keyword>
<dbReference type="GO" id="GO:0005524">
    <property type="term" value="F:ATP binding"/>
    <property type="evidence" value="ECO:0007669"/>
    <property type="project" value="UniProtKB-KW"/>
</dbReference>
<evidence type="ECO:0000259" key="4">
    <source>
        <dbReference type="Pfam" id="PF08245"/>
    </source>
</evidence>
<accession>D3E2Y2</accession>
<evidence type="ECO:0000256" key="3">
    <source>
        <dbReference type="ARBA" id="ARBA00022840"/>
    </source>
</evidence>
<dbReference type="PATRIC" id="fig|634498.28.peg.1041"/>
<dbReference type="PANTHER" id="PTHR23135">
    <property type="entry name" value="MUR LIGASE FAMILY MEMBER"/>
    <property type="match status" value="1"/>
</dbReference>
<keyword evidence="2" id="KW-0547">Nucleotide-binding</keyword>
<proteinExistence type="predicted"/>
<reference evidence="5 6" key="1">
    <citation type="journal article" date="2010" name="PLoS ONE">
        <title>The genome sequence of the rumen methanogen Methanobrevibacter ruminantium reveals new possibilities for controlling ruminant methane emissions.</title>
        <authorList>
            <person name="Leahy S.C."/>
            <person name="Kelly W.J."/>
            <person name="Altermann E."/>
            <person name="Ronimus R.S."/>
            <person name="Yeoman C.J."/>
            <person name="Pacheco D.M."/>
            <person name="Li D."/>
            <person name="Kong Z."/>
            <person name="McTavish S."/>
            <person name="Sang C."/>
            <person name="Lambie S.C."/>
            <person name="Janssen P.H."/>
            <person name="Dey D."/>
            <person name="Attwood G.T."/>
        </authorList>
    </citation>
    <scope>NUCLEOTIDE SEQUENCE [LARGE SCALE GENOMIC DNA]</scope>
    <source>
        <strain evidence="6">ATCC 35063 / DSM 1093 / JCM 13430 / OCM 146 / M1</strain>
    </source>
</reference>
<dbReference type="Pfam" id="PF08245">
    <property type="entry name" value="Mur_ligase_M"/>
    <property type="match status" value="1"/>
</dbReference>
<protein>
    <submittedName>
        <fullName evidence="5">Cell wall biosynthesis protein Mur ligase family</fullName>
    </submittedName>
</protein>
<dbReference type="SUPFAM" id="SSF53244">
    <property type="entry name" value="MurD-like peptide ligases, peptide-binding domain"/>
    <property type="match status" value="1"/>
</dbReference>